<proteinExistence type="predicted"/>
<dbReference type="EMBL" id="AMZH03018445">
    <property type="protein sequence ID" value="RRT41609.1"/>
    <property type="molecule type" value="Genomic_DNA"/>
</dbReference>
<feature type="non-terminal residue" evidence="2">
    <location>
        <position position="1"/>
    </location>
</feature>
<comment type="caution">
    <text evidence="2">The sequence shown here is derived from an EMBL/GenBank/DDBJ whole genome shotgun (WGS) entry which is preliminary data.</text>
</comment>
<dbReference type="AlphaFoldDB" id="A0A426XQ38"/>
<name>A0A426XQ38_ENSVE</name>
<sequence length="89" mass="9306">AGPSRSRPPLCMGALATVGRPLQGAWPQPAAPLQVTDRPCKGAGRGHARLPLVKASFATKIQQERENLGSDTTVGKPTVGASHVQRKSK</sequence>
<dbReference type="Proteomes" id="UP000287651">
    <property type="component" value="Unassembled WGS sequence"/>
</dbReference>
<organism evidence="2 3">
    <name type="scientific">Ensete ventricosum</name>
    <name type="common">Abyssinian banana</name>
    <name type="synonym">Musa ensete</name>
    <dbReference type="NCBI Taxonomy" id="4639"/>
    <lineage>
        <taxon>Eukaryota</taxon>
        <taxon>Viridiplantae</taxon>
        <taxon>Streptophyta</taxon>
        <taxon>Embryophyta</taxon>
        <taxon>Tracheophyta</taxon>
        <taxon>Spermatophyta</taxon>
        <taxon>Magnoliopsida</taxon>
        <taxon>Liliopsida</taxon>
        <taxon>Zingiberales</taxon>
        <taxon>Musaceae</taxon>
        <taxon>Ensete</taxon>
    </lineage>
</organism>
<feature type="region of interest" description="Disordered" evidence="1">
    <location>
        <begin position="65"/>
        <end position="89"/>
    </location>
</feature>
<gene>
    <name evidence="2" type="ORF">B296_00032015</name>
</gene>
<evidence type="ECO:0000313" key="3">
    <source>
        <dbReference type="Proteomes" id="UP000287651"/>
    </source>
</evidence>
<evidence type="ECO:0000256" key="1">
    <source>
        <dbReference type="SAM" id="MobiDB-lite"/>
    </source>
</evidence>
<accession>A0A426XQ38</accession>
<protein>
    <submittedName>
        <fullName evidence="2">Uncharacterized protein</fullName>
    </submittedName>
</protein>
<evidence type="ECO:0000313" key="2">
    <source>
        <dbReference type="EMBL" id="RRT41609.1"/>
    </source>
</evidence>
<reference evidence="2 3" key="1">
    <citation type="journal article" date="2014" name="Agronomy (Basel)">
        <title>A Draft Genome Sequence for Ensete ventricosum, the Drought-Tolerant Tree Against Hunger.</title>
        <authorList>
            <person name="Harrison J."/>
            <person name="Moore K.A."/>
            <person name="Paszkiewicz K."/>
            <person name="Jones T."/>
            <person name="Grant M."/>
            <person name="Ambacheew D."/>
            <person name="Muzemil S."/>
            <person name="Studholme D.J."/>
        </authorList>
    </citation>
    <scope>NUCLEOTIDE SEQUENCE [LARGE SCALE GENOMIC DNA]</scope>
</reference>